<evidence type="ECO:0000256" key="5">
    <source>
        <dbReference type="SAM" id="MobiDB-lite"/>
    </source>
</evidence>
<dbReference type="Proteomes" id="UP000077037">
    <property type="component" value="Unassembled WGS sequence"/>
</dbReference>
<comment type="similarity">
    <text evidence="1">Belongs to the LysR transcriptional regulatory family.</text>
</comment>
<proteinExistence type="inferred from homology"/>
<feature type="region of interest" description="Disordered" evidence="5">
    <location>
        <begin position="1"/>
        <end position="23"/>
    </location>
</feature>
<gene>
    <name evidence="7" type="primary">oxyR_8</name>
    <name evidence="7" type="ORF">SAMEA1982600_03768</name>
</gene>
<dbReference type="InterPro" id="IPR000847">
    <property type="entry name" value="LysR_HTH_N"/>
</dbReference>
<dbReference type="SUPFAM" id="SSF53850">
    <property type="entry name" value="Periplasmic binding protein-like II"/>
    <property type="match status" value="1"/>
</dbReference>
<dbReference type="InterPro" id="IPR050176">
    <property type="entry name" value="LTTR"/>
</dbReference>
<dbReference type="SUPFAM" id="SSF46785">
    <property type="entry name" value="Winged helix' DNA-binding domain"/>
    <property type="match status" value="1"/>
</dbReference>
<dbReference type="InterPro" id="IPR005119">
    <property type="entry name" value="LysR_subst-bd"/>
</dbReference>
<evidence type="ECO:0000256" key="2">
    <source>
        <dbReference type="ARBA" id="ARBA00023015"/>
    </source>
</evidence>
<dbReference type="PANTHER" id="PTHR30579">
    <property type="entry name" value="TRANSCRIPTIONAL REGULATOR"/>
    <property type="match status" value="1"/>
</dbReference>
<evidence type="ECO:0000313" key="8">
    <source>
        <dbReference type="Proteomes" id="UP000077037"/>
    </source>
</evidence>
<dbReference type="Gene3D" id="1.10.10.10">
    <property type="entry name" value="Winged helix-like DNA-binding domain superfamily/Winged helix DNA-binding domain"/>
    <property type="match status" value="1"/>
</dbReference>
<keyword evidence="2" id="KW-0805">Transcription regulation</keyword>
<dbReference type="GO" id="GO:0003700">
    <property type="term" value="F:DNA-binding transcription factor activity"/>
    <property type="evidence" value="ECO:0007669"/>
    <property type="project" value="InterPro"/>
</dbReference>
<dbReference type="InterPro" id="IPR036390">
    <property type="entry name" value="WH_DNA-bd_sf"/>
</dbReference>
<evidence type="ECO:0000259" key="6">
    <source>
        <dbReference type="PROSITE" id="PS50931"/>
    </source>
</evidence>
<feature type="compositionally biased region" description="Basic and acidic residues" evidence="5">
    <location>
        <begin position="14"/>
        <end position="23"/>
    </location>
</feature>
<dbReference type="RefSeq" id="WP_066416988.1">
    <property type="nucleotide sequence ID" value="NZ_FKBS01000025.1"/>
</dbReference>
<evidence type="ECO:0000256" key="3">
    <source>
        <dbReference type="ARBA" id="ARBA00023125"/>
    </source>
</evidence>
<name>A0A157QMN5_9BORD</name>
<reference evidence="7 8" key="1">
    <citation type="submission" date="2016-03" db="EMBL/GenBank/DDBJ databases">
        <authorList>
            <consortium name="Pathogen Informatics"/>
        </authorList>
    </citation>
    <scope>NUCLEOTIDE SEQUENCE [LARGE SCALE GENOMIC DNA]</scope>
    <source>
        <strain evidence="7 8">NCTC13364</strain>
    </source>
</reference>
<protein>
    <submittedName>
        <fullName evidence="7">LysR family transcriptional regulator</fullName>
    </submittedName>
</protein>
<feature type="domain" description="HTH lysR-type" evidence="6">
    <location>
        <begin position="34"/>
        <end position="90"/>
    </location>
</feature>
<dbReference type="Pfam" id="PF00126">
    <property type="entry name" value="HTH_1"/>
    <property type="match status" value="1"/>
</dbReference>
<organism evidence="7 8">
    <name type="scientific">Bordetella ansorpii</name>
    <dbReference type="NCBI Taxonomy" id="288768"/>
    <lineage>
        <taxon>Bacteria</taxon>
        <taxon>Pseudomonadati</taxon>
        <taxon>Pseudomonadota</taxon>
        <taxon>Betaproteobacteria</taxon>
        <taxon>Burkholderiales</taxon>
        <taxon>Alcaligenaceae</taxon>
        <taxon>Bordetella</taxon>
    </lineage>
</organism>
<dbReference type="GO" id="GO:0003677">
    <property type="term" value="F:DNA binding"/>
    <property type="evidence" value="ECO:0007669"/>
    <property type="project" value="UniProtKB-KW"/>
</dbReference>
<dbReference type="Pfam" id="PF03466">
    <property type="entry name" value="LysR_substrate"/>
    <property type="match status" value="1"/>
</dbReference>
<keyword evidence="3" id="KW-0238">DNA-binding</keyword>
<evidence type="ECO:0000256" key="4">
    <source>
        <dbReference type="ARBA" id="ARBA00023163"/>
    </source>
</evidence>
<dbReference type="PANTHER" id="PTHR30579:SF7">
    <property type="entry name" value="HTH-TYPE TRANSCRIPTIONAL REGULATOR LRHA-RELATED"/>
    <property type="match status" value="1"/>
</dbReference>
<sequence>MPNSIASETAKNGSKKEKGEERSKLRNAFARRATLEELRILVAVAECRSFKLVADTFHLSPPAVSKKVARIEELLGAPIVRRRKQGVIGLTDWGEMLIGRAREVLEKFDAMAALVGAPSRHTRLHVGLQADMTGPLFLEGVAELNQALPTTQLSVTASLSEQLIGGLGNREFDVALLTVLETASASTMKAMPACDWTELAVEPLCWVANRRLSLADLDSVPLALHPDGCVFRNAARLALSAINKSHWVAFNGDVHSVRGAVQRGIGIGVMRRADCGDEGVILSAEDGFPPLQNVHLLRAVRRDVQDRDAADRVAQVLEAAWRRSNPPLAESQV</sequence>
<dbReference type="InterPro" id="IPR036388">
    <property type="entry name" value="WH-like_DNA-bd_sf"/>
</dbReference>
<evidence type="ECO:0000256" key="1">
    <source>
        <dbReference type="ARBA" id="ARBA00009437"/>
    </source>
</evidence>
<keyword evidence="4" id="KW-0804">Transcription</keyword>
<dbReference type="EMBL" id="FKBS01000025">
    <property type="protein sequence ID" value="SAI47142.1"/>
    <property type="molecule type" value="Genomic_DNA"/>
</dbReference>
<dbReference type="AlphaFoldDB" id="A0A157QMN5"/>
<dbReference type="Gene3D" id="3.40.190.10">
    <property type="entry name" value="Periplasmic binding protein-like II"/>
    <property type="match status" value="2"/>
</dbReference>
<evidence type="ECO:0000313" key="7">
    <source>
        <dbReference type="EMBL" id="SAI47142.1"/>
    </source>
</evidence>
<accession>A0A157QMN5</accession>
<dbReference type="OrthoDB" id="9789529at2"/>
<dbReference type="PROSITE" id="PS50931">
    <property type="entry name" value="HTH_LYSR"/>
    <property type="match status" value="1"/>
</dbReference>
<feature type="compositionally biased region" description="Polar residues" evidence="5">
    <location>
        <begin position="1"/>
        <end position="10"/>
    </location>
</feature>